<dbReference type="Proteomes" id="UP000515733">
    <property type="component" value="Chromosome"/>
</dbReference>
<dbReference type="EMBL" id="LR778301">
    <property type="protein sequence ID" value="CAB1369750.1"/>
    <property type="molecule type" value="Genomic_DNA"/>
</dbReference>
<dbReference type="InterPro" id="IPR008258">
    <property type="entry name" value="Transglycosylase_SLT_dom_1"/>
</dbReference>
<protein>
    <submittedName>
        <fullName evidence="3">Membrane-bound lytic murein transglycosylase F</fullName>
        <ecNumber evidence="3">4.2.2.-</ecNumber>
    </submittedName>
</protein>
<proteinExistence type="inferred from homology"/>
<evidence type="ECO:0000313" key="3">
    <source>
        <dbReference type="EMBL" id="CAB1369750.1"/>
    </source>
</evidence>
<feature type="domain" description="Transglycosylase SLT" evidence="2">
    <location>
        <begin position="55"/>
        <end position="150"/>
    </location>
</feature>
<dbReference type="PANTHER" id="PTHR37423">
    <property type="entry name" value="SOLUBLE LYTIC MUREIN TRANSGLYCOSYLASE-RELATED"/>
    <property type="match status" value="1"/>
</dbReference>
<dbReference type="EC" id="4.2.2.-" evidence="3"/>
<name>A0A6S6XUP5_9PROT</name>
<dbReference type="RefSeq" id="WP_197970607.1">
    <property type="nucleotide sequence ID" value="NZ_LR778301.1"/>
</dbReference>
<dbReference type="Gene3D" id="1.10.530.10">
    <property type="match status" value="1"/>
</dbReference>
<reference evidence="3 4" key="1">
    <citation type="submission" date="2020-03" db="EMBL/GenBank/DDBJ databases">
        <authorList>
            <consortium name="Genoscope - CEA"/>
            <person name="William W."/>
        </authorList>
    </citation>
    <scope>NUCLEOTIDE SEQUENCE [LARGE SCALE GENOMIC DNA]</scope>
    <source>
        <strain evidence="4">DSM 16959</strain>
    </source>
</reference>
<dbReference type="Pfam" id="PF01464">
    <property type="entry name" value="SLT"/>
    <property type="match status" value="1"/>
</dbReference>
<comment type="similarity">
    <text evidence="1">Belongs to the transglycosylase Slt family.</text>
</comment>
<keyword evidence="3" id="KW-0456">Lyase</keyword>
<gene>
    <name evidence="3" type="ORF">DENOEST_2585</name>
</gene>
<dbReference type="InterPro" id="IPR023346">
    <property type="entry name" value="Lysozyme-like_dom_sf"/>
</dbReference>
<dbReference type="KEGG" id="doe:DENOEST_2585"/>
<sequence length="180" mass="19646">MASDQKAPDIYMTYSALGVPQFSSHPTQKSYRLYLKSPAGKRTPPDRNETTLAPLIQEAAYRHHMPTALLKAVIAVESGFNTRAVSAKGALGAMQVMPATGARFGVRELSDPAVNIDTGARYLALLLKRFQGNLPLALAAYNAGEGAVEDRAHRLPPYRETMLYVPAVLAKFHAYQDSEQ</sequence>
<dbReference type="AlphaFoldDB" id="A0A6S6XUP5"/>
<dbReference type="GO" id="GO:0016829">
    <property type="term" value="F:lyase activity"/>
    <property type="evidence" value="ECO:0007669"/>
    <property type="project" value="UniProtKB-KW"/>
</dbReference>
<evidence type="ECO:0000256" key="1">
    <source>
        <dbReference type="ARBA" id="ARBA00007734"/>
    </source>
</evidence>
<keyword evidence="4" id="KW-1185">Reference proteome</keyword>
<evidence type="ECO:0000313" key="4">
    <source>
        <dbReference type="Proteomes" id="UP000515733"/>
    </source>
</evidence>
<accession>A0A6S6XUP5</accession>
<dbReference type="CDD" id="cd00254">
    <property type="entry name" value="LT-like"/>
    <property type="match status" value="1"/>
</dbReference>
<organism evidence="3 4">
    <name type="scientific">Denitratisoma oestradiolicum</name>
    <dbReference type="NCBI Taxonomy" id="311182"/>
    <lineage>
        <taxon>Bacteria</taxon>
        <taxon>Pseudomonadati</taxon>
        <taxon>Pseudomonadota</taxon>
        <taxon>Betaproteobacteria</taxon>
        <taxon>Nitrosomonadales</taxon>
        <taxon>Sterolibacteriaceae</taxon>
        <taxon>Denitratisoma</taxon>
    </lineage>
</organism>
<dbReference type="SUPFAM" id="SSF53955">
    <property type="entry name" value="Lysozyme-like"/>
    <property type="match status" value="1"/>
</dbReference>
<dbReference type="PANTHER" id="PTHR37423:SF2">
    <property type="entry name" value="MEMBRANE-BOUND LYTIC MUREIN TRANSGLYCOSYLASE C"/>
    <property type="match status" value="1"/>
</dbReference>
<evidence type="ECO:0000259" key="2">
    <source>
        <dbReference type="Pfam" id="PF01464"/>
    </source>
</evidence>